<dbReference type="SUPFAM" id="SSF88659">
    <property type="entry name" value="Sigma3 and sigma4 domains of RNA polymerase sigma factors"/>
    <property type="match status" value="1"/>
</dbReference>
<dbReference type="Gene3D" id="1.10.10.10">
    <property type="entry name" value="Winged helix-like DNA-binding domain superfamily/Winged helix DNA-binding domain"/>
    <property type="match status" value="1"/>
</dbReference>
<dbReference type="Pfam" id="PF04545">
    <property type="entry name" value="Sigma70_r4"/>
    <property type="match status" value="1"/>
</dbReference>
<dbReference type="CDD" id="cd06171">
    <property type="entry name" value="Sigma70_r4"/>
    <property type="match status" value="1"/>
</dbReference>
<organism evidence="2">
    <name type="scientific">marine metagenome</name>
    <dbReference type="NCBI Taxonomy" id="408172"/>
    <lineage>
        <taxon>unclassified sequences</taxon>
        <taxon>metagenomes</taxon>
        <taxon>ecological metagenomes</taxon>
    </lineage>
</organism>
<accession>A0A382MAZ0</accession>
<dbReference type="EMBL" id="UINC01091650">
    <property type="protein sequence ID" value="SVC44582.1"/>
    <property type="molecule type" value="Genomic_DNA"/>
</dbReference>
<dbReference type="InterPro" id="IPR007630">
    <property type="entry name" value="RNA_pol_sigma70_r4"/>
</dbReference>
<gene>
    <name evidence="2" type="ORF">METZ01_LOCUS297436</name>
</gene>
<dbReference type="GO" id="GO:0003700">
    <property type="term" value="F:DNA-binding transcription factor activity"/>
    <property type="evidence" value="ECO:0007669"/>
    <property type="project" value="InterPro"/>
</dbReference>
<dbReference type="GO" id="GO:0006352">
    <property type="term" value="P:DNA-templated transcription initiation"/>
    <property type="evidence" value="ECO:0007669"/>
    <property type="project" value="InterPro"/>
</dbReference>
<dbReference type="InterPro" id="IPR000943">
    <property type="entry name" value="RNA_pol_sigma70"/>
</dbReference>
<protein>
    <recommendedName>
        <fullName evidence="1">RNA polymerase sigma-70 domain-containing protein</fullName>
    </recommendedName>
</protein>
<dbReference type="PROSITE" id="PS00716">
    <property type="entry name" value="SIGMA70_2"/>
    <property type="match status" value="1"/>
</dbReference>
<reference evidence="2" key="1">
    <citation type="submission" date="2018-05" db="EMBL/GenBank/DDBJ databases">
        <authorList>
            <person name="Lanie J.A."/>
            <person name="Ng W.-L."/>
            <person name="Kazmierczak K.M."/>
            <person name="Andrzejewski T.M."/>
            <person name="Davidsen T.M."/>
            <person name="Wayne K.J."/>
            <person name="Tettelin H."/>
            <person name="Glass J.I."/>
            <person name="Rusch D."/>
            <person name="Podicherti R."/>
            <person name="Tsui H.-C.T."/>
            <person name="Winkler M.E."/>
        </authorList>
    </citation>
    <scope>NUCLEOTIDE SEQUENCE</scope>
</reference>
<dbReference type="PRINTS" id="PR00046">
    <property type="entry name" value="SIGMA70FCT"/>
</dbReference>
<dbReference type="InterPro" id="IPR013324">
    <property type="entry name" value="RNA_pol_sigma_r3/r4-like"/>
</dbReference>
<dbReference type="AlphaFoldDB" id="A0A382MAZ0"/>
<feature type="domain" description="RNA polymerase sigma-70" evidence="1">
    <location>
        <begin position="3"/>
        <end position="29"/>
    </location>
</feature>
<sequence>MMTLQEIGQLLGVTRERVRQIEAKALRKLRPPCFGTEDWMNMDSSEKLEAIMRWRGVVPK</sequence>
<name>A0A382MAZ0_9ZZZZ</name>
<proteinExistence type="predicted"/>
<evidence type="ECO:0000313" key="2">
    <source>
        <dbReference type="EMBL" id="SVC44582.1"/>
    </source>
</evidence>
<evidence type="ECO:0000259" key="1">
    <source>
        <dbReference type="PROSITE" id="PS00716"/>
    </source>
</evidence>
<dbReference type="InterPro" id="IPR036388">
    <property type="entry name" value="WH-like_DNA-bd_sf"/>
</dbReference>